<feature type="transmembrane region" description="Helical" evidence="1">
    <location>
        <begin position="110"/>
        <end position="127"/>
    </location>
</feature>
<keyword evidence="1" id="KW-0812">Transmembrane</keyword>
<gene>
    <name evidence="2" type="ORF">METZ01_LOCUS276527</name>
</gene>
<feature type="non-terminal residue" evidence="2">
    <location>
        <position position="155"/>
    </location>
</feature>
<evidence type="ECO:0008006" key="3">
    <source>
        <dbReference type="Google" id="ProtNLM"/>
    </source>
</evidence>
<accession>A0A382KJS7</accession>
<organism evidence="2">
    <name type="scientific">marine metagenome</name>
    <dbReference type="NCBI Taxonomy" id="408172"/>
    <lineage>
        <taxon>unclassified sequences</taxon>
        <taxon>metagenomes</taxon>
        <taxon>ecological metagenomes</taxon>
    </lineage>
</organism>
<evidence type="ECO:0000313" key="2">
    <source>
        <dbReference type="EMBL" id="SVC23673.1"/>
    </source>
</evidence>
<dbReference type="EMBL" id="UINC01080595">
    <property type="protein sequence ID" value="SVC23673.1"/>
    <property type="molecule type" value="Genomic_DNA"/>
</dbReference>
<dbReference type="SUPFAM" id="SSF53756">
    <property type="entry name" value="UDP-Glycosyltransferase/glycogen phosphorylase"/>
    <property type="match status" value="1"/>
</dbReference>
<sequence>MNNKNNILIISPLFNPEMNRVNDIVDYFLDGKYKVTVLCPIPNYPQGKYYKNYSIFKKRYEKIDDLTIFRVLVYPRKNGSKINLFLNYLSFIIFSIIPAIILSFRKFDLIFVNQLSPITIAIPGIIIKKIKRIPLVMWVTDLWPESVKDGGNLKS</sequence>
<keyword evidence="1" id="KW-1133">Transmembrane helix</keyword>
<reference evidence="2" key="1">
    <citation type="submission" date="2018-05" db="EMBL/GenBank/DDBJ databases">
        <authorList>
            <person name="Lanie J.A."/>
            <person name="Ng W.-L."/>
            <person name="Kazmierczak K.M."/>
            <person name="Andrzejewski T.M."/>
            <person name="Davidsen T.M."/>
            <person name="Wayne K.J."/>
            <person name="Tettelin H."/>
            <person name="Glass J.I."/>
            <person name="Rusch D."/>
            <person name="Podicherti R."/>
            <person name="Tsui H.-C.T."/>
            <person name="Winkler M.E."/>
        </authorList>
    </citation>
    <scope>NUCLEOTIDE SEQUENCE</scope>
</reference>
<proteinExistence type="predicted"/>
<dbReference type="AlphaFoldDB" id="A0A382KJS7"/>
<evidence type="ECO:0000256" key="1">
    <source>
        <dbReference type="SAM" id="Phobius"/>
    </source>
</evidence>
<keyword evidence="1" id="KW-0472">Membrane</keyword>
<name>A0A382KJS7_9ZZZZ</name>
<feature type="transmembrane region" description="Helical" evidence="1">
    <location>
        <begin position="84"/>
        <end position="104"/>
    </location>
</feature>
<protein>
    <recommendedName>
        <fullName evidence="3">Glycosyltransferase subfamily 4-like N-terminal domain-containing protein</fullName>
    </recommendedName>
</protein>